<comment type="caution">
    <text evidence="2">The sequence shown here is derived from an EMBL/GenBank/DDBJ whole genome shotgun (WGS) entry which is preliminary data.</text>
</comment>
<keyword evidence="3" id="KW-1185">Reference proteome</keyword>
<dbReference type="RefSeq" id="WP_110377972.1">
    <property type="nucleotide sequence ID" value="NZ_JAHBRY010000001.1"/>
</dbReference>
<feature type="domain" description="NIPSNAP" evidence="1">
    <location>
        <begin position="9"/>
        <end position="109"/>
    </location>
</feature>
<accession>A0A2V3TUY6</accession>
<proteinExistence type="predicted"/>
<protein>
    <submittedName>
        <fullName evidence="2">NIPSNAP protein</fullName>
    </submittedName>
</protein>
<sequence>MAESDADLYELRIYAIAPGRLADMEARFRNDICKLFPRHGIRVIGCWGALAAPRMPTFVYLMRWSDLAERNAAFASFVADPDWHETRARTNGASELVEHYDIQFLRALDSSGIDEPMALQKEGVFELTLYAAANGRAAQMREALLEQEIPRRTRAGVSTVAAFEAITGPRLPSVLSLLSWPDTETWQRAQTGIDLGPLAEAQSECGTGERYVLGHANRFLLRPVDVNWRFGG</sequence>
<organism evidence="2 3">
    <name type="scientific">Chelatococcus asaccharovorans</name>
    <dbReference type="NCBI Taxonomy" id="28210"/>
    <lineage>
        <taxon>Bacteria</taxon>
        <taxon>Pseudomonadati</taxon>
        <taxon>Pseudomonadota</taxon>
        <taxon>Alphaproteobacteria</taxon>
        <taxon>Hyphomicrobiales</taxon>
        <taxon>Chelatococcaceae</taxon>
        <taxon>Chelatococcus</taxon>
    </lineage>
</organism>
<dbReference type="Proteomes" id="UP000248021">
    <property type="component" value="Unassembled WGS sequence"/>
</dbReference>
<dbReference type="Pfam" id="PF07978">
    <property type="entry name" value="NIPSNAP"/>
    <property type="match status" value="1"/>
</dbReference>
<gene>
    <name evidence="2" type="ORF">C7450_11665</name>
</gene>
<dbReference type="OrthoDB" id="9812037at2"/>
<evidence type="ECO:0000313" key="3">
    <source>
        <dbReference type="Proteomes" id="UP000248021"/>
    </source>
</evidence>
<evidence type="ECO:0000313" key="2">
    <source>
        <dbReference type="EMBL" id="PXW52491.1"/>
    </source>
</evidence>
<name>A0A2V3TUY6_9HYPH</name>
<dbReference type="InterPro" id="IPR011008">
    <property type="entry name" value="Dimeric_a/b-barrel"/>
</dbReference>
<dbReference type="AlphaFoldDB" id="A0A2V3TUY6"/>
<dbReference type="Gene3D" id="3.30.70.100">
    <property type="match status" value="2"/>
</dbReference>
<dbReference type="EMBL" id="QJJK01000016">
    <property type="protein sequence ID" value="PXW52491.1"/>
    <property type="molecule type" value="Genomic_DNA"/>
</dbReference>
<dbReference type="SUPFAM" id="SSF54909">
    <property type="entry name" value="Dimeric alpha+beta barrel"/>
    <property type="match status" value="1"/>
</dbReference>
<evidence type="ECO:0000259" key="1">
    <source>
        <dbReference type="Pfam" id="PF07978"/>
    </source>
</evidence>
<reference evidence="2 3" key="1">
    <citation type="submission" date="2018-05" db="EMBL/GenBank/DDBJ databases">
        <title>Genomic Encyclopedia of Type Strains, Phase IV (KMG-IV): sequencing the most valuable type-strain genomes for metagenomic binning, comparative biology and taxonomic classification.</title>
        <authorList>
            <person name="Goeker M."/>
        </authorList>
    </citation>
    <scope>NUCLEOTIDE SEQUENCE [LARGE SCALE GENOMIC DNA]</scope>
    <source>
        <strain evidence="2 3">DSM 6462</strain>
    </source>
</reference>
<dbReference type="InterPro" id="IPR012577">
    <property type="entry name" value="NIPSNAP"/>
</dbReference>